<accession>A0A369B153</accession>
<dbReference type="EMBL" id="QPJT01000015">
    <property type="protein sequence ID" value="RCX14298.1"/>
    <property type="molecule type" value="Genomic_DNA"/>
</dbReference>
<protein>
    <submittedName>
        <fullName evidence="1">Uncharacterized protein</fullName>
    </submittedName>
</protein>
<reference evidence="1 2" key="1">
    <citation type="submission" date="2018-07" db="EMBL/GenBank/DDBJ databases">
        <title>Genomic Encyclopedia of Type Strains, Phase IV (KMG-IV): sequencing the most valuable type-strain genomes for metagenomic binning, comparative biology and taxonomic classification.</title>
        <authorList>
            <person name="Goeker M."/>
        </authorList>
    </citation>
    <scope>NUCLEOTIDE SEQUENCE [LARGE SCALE GENOMIC DNA]</scope>
    <source>
        <strain evidence="1 2">DSM 27016</strain>
    </source>
</reference>
<evidence type="ECO:0000313" key="2">
    <source>
        <dbReference type="Proteomes" id="UP000253034"/>
    </source>
</evidence>
<name>A0A369B153_9FIRM</name>
<evidence type="ECO:0000313" key="1">
    <source>
        <dbReference type="EMBL" id="RCX14298.1"/>
    </source>
</evidence>
<gene>
    <name evidence="1" type="ORF">DFR58_11521</name>
</gene>
<proteinExistence type="predicted"/>
<dbReference type="AlphaFoldDB" id="A0A369B153"/>
<dbReference type="Proteomes" id="UP000253034">
    <property type="component" value="Unassembled WGS sequence"/>
</dbReference>
<dbReference type="RefSeq" id="WP_114298324.1">
    <property type="nucleotide sequence ID" value="NZ_QPJT01000015.1"/>
</dbReference>
<keyword evidence="2" id="KW-1185">Reference proteome</keyword>
<comment type="caution">
    <text evidence="1">The sequence shown here is derived from an EMBL/GenBank/DDBJ whole genome shotgun (WGS) entry which is preliminary data.</text>
</comment>
<organism evidence="1 2">
    <name type="scientific">Anaerobacterium chartisolvens</name>
    <dbReference type="NCBI Taxonomy" id="1297424"/>
    <lineage>
        <taxon>Bacteria</taxon>
        <taxon>Bacillati</taxon>
        <taxon>Bacillota</taxon>
        <taxon>Clostridia</taxon>
        <taxon>Eubacteriales</taxon>
        <taxon>Oscillospiraceae</taxon>
        <taxon>Anaerobacterium</taxon>
    </lineage>
</organism>
<sequence length="64" mass="7413">MKGLSNGRKFSEQIRLAVDIQDLSSIMECTLRIAELQKKGYRLVDTYIDEQEQNYFLENAKAEA</sequence>